<dbReference type="GO" id="GO:0005884">
    <property type="term" value="C:actin filament"/>
    <property type="evidence" value="ECO:0007669"/>
    <property type="project" value="InterPro"/>
</dbReference>
<proteinExistence type="inferred from homology"/>
<dbReference type="FunFam" id="1.20.58.2220:FF:000005">
    <property type="entry name" value="Formin 1"/>
    <property type="match status" value="1"/>
</dbReference>
<feature type="coiled-coil region" evidence="5">
    <location>
        <begin position="925"/>
        <end position="952"/>
    </location>
</feature>
<feature type="region of interest" description="Disordered" evidence="6">
    <location>
        <begin position="253"/>
        <end position="278"/>
    </location>
</feature>
<dbReference type="SUPFAM" id="SSF101447">
    <property type="entry name" value="Formin homology 2 domain (FH2 domain)"/>
    <property type="match status" value="1"/>
</dbReference>
<dbReference type="Gene3D" id="1.20.58.2220">
    <property type="entry name" value="Formin, FH2 domain"/>
    <property type="match status" value="1"/>
</dbReference>
<dbReference type="GO" id="GO:0051015">
    <property type="term" value="F:actin filament binding"/>
    <property type="evidence" value="ECO:0007669"/>
    <property type="project" value="TreeGrafter"/>
</dbReference>
<comment type="similarity">
    <text evidence="2">Belongs to the formin homology family. Cappuccino subfamily.</text>
</comment>
<feature type="coiled-coil region" evidence="5">
    <location>
        <begin position="818"/>
        <end position="852"/>
    </location>
</feature>
<comment type="subcellular location">
    <subcellularLocation>
        <location evidence="1">Nucleus</location>
    </subcellularLocation>
</comment>
<feature type="region of interest" description="Disordered" evidence="6">
    <location>
        <begin position="222"/>
        <end position="241"/>
    </location>
</feature>
<dbReference type="Pfam" id="PF00078">
    <property type="entry name" value="RVT_1"/>
    <property type="match status" value="1"/>
</dbReference>
<dbReference type="SMART" id="SM00498">
    <property type="entry name" value="FH2"/>
    <property type="match status" value="1"/>
</dbReference>
<dbReference type="GO" id="GO:0030866">
    <property type="term" value="P:cortical actin cytoskeleton organization"/>
    <property type="evidence" value="ECO:0007669"/>
    <property type="project" value="TreeGrafter"/>
</dbReference>
<keyword evidence="4" id="KW-0539">Nucleus</keyword>
<dbReference type="GO" id="GO:0008017">
    <property type="term" value="F:microtubule binding"/>
    <property type="evidence" value="ECO:0007669"/>
    <property type="project" value="InterPro"/>
</dbReference>
<accession>A0A673H8R0</accession>
<dbReference type="GO" id="GO:0005634">
    <property type="term" value="C:nucleus"/>
    <property type="evidence" value="ECO:0007669"/>
    <property type="project" value="UniProtKB-SubCell"/>
</dbReference>
<reference evidence="8" key="1">
    <citation type="submission" date="2025-08" db="UniProtKB">
        <authorList>
            <consortium name="Ensembl"/>
        </authorList>
    </citation>
    <scope>IDENTIFICATION</scope>
</reference>
<reference evidence="8" key="2">
    <citation type="submission" date="2025-09" db="UniProtKB">
        <authorList>
            <consortium name="Ensembl"/>
        </authorList>
    </citation>
    <scope>IDENTIFICATION</scope>
</reference>
<organism evidence="8 9">
    <name type="scientific">Sinocyclocheilus rhinocerous</name>
    <dbReference type="NCBI Taxonomy" id="307959"/>
    <lineage>
        <taxon>Eukaryota</taxon>
        <taxon>Metazoa</taxon>
        <taxon>Chordata</taxon>
        <taxon>Craniata</taxon>
        <taxon>Vertebrata</taxon>
        <taxon>Euteleostomi</taxon>
        <taxon>Actinopterygii</taxon>
        <taxon>Neopterygii</taxon>
        <taxon>Teleostei</taxon>
        <taxon>Ostariophysi</taxon>
        <taxon>Cypriniformes</taxon>
        <taxon>Cyprinidae</taxon>
        <taxon>Cyprininae</taxon>
        <taxon>Sinocyclocheilus</taxon>
    </lineage>
</organism>
<evidence type="ECO:0000256" key="2">
    <source>
        <dbReference type="ARBA" id="ARBA00005271"/>
    </source>
</evidence>
<feature type="region of interest" description="Disordered" evidence="6">
    <location>
        <begin position="24"/>
        <end position="75"/>
    </location>
</feature>
<keyword evidence="3 5" id="KW-0175">Coiled coil</keyword>
<feature type="region of interest" description="Disordered" evidence="6">
    <location>
        <begin position="150"/>
        <end position="176"/>
    </location>
</feature>
<evidence type="ECO:0000259" key="7">
    <source>
        <dbReference type="PROSITE" id="PS51444"/>
    </source>
</evidence>
<gene>
    <name evidence="8" type="primary">LOC107745359</name>
</gene>
<dbReference type="PROSITE" id="PS51444">
    <property type="entry name" value="FH2"/>
    <property type="match status" value="1"/>
</dbReference>
<sequence length="984" mass="110441">MDSNHTRTSSSFLMSDQTTAVLTSFQTLPDEDANGHIGVADPLRPKDGLEDNVEPDRHYSPVQDAERSSQTSSDPYLVQVTRVETYIDDEEDTLVFPCFHVQITINKGVPQGSVLASTLFSIYINNISQFISSQKTYIHLYADDQTLSGSERMPDALSPPPKDSKLDSSLAKSSGDRHQLPALFSGLRVLKKGAVGDERETLSEIKPRDADRALLSLKQHVNKTKVQQNTSTGVTKKKNEPRRLSEITGLLQKASSAEVKQNEDKSDAADPSAGKTVTDTSFDALKSKLFSSKPAKKDPVDAALDLDAVRRKKKSDKELLRSIFERQLSKAPVADPKSPTEEKSEVTSPSDGEDRTPGRLLAVWPPPKEDGEEKVGLRYTEAEHQAALLQLKRESKEELEKLHADFELQIFQVRGEHAEVVSRLESLIGGVQRTQVYNTVQERGELQDVCVSTEDEQPPKSFRNVCVQTDRETFIKTPAGDGARPEPSSSSSPPKQLDLDSISMSLGVGPGPPPLPGSSAPPPPPPPLTTCLPSTARKPAVEPACPMKPLYWSRIQIQDNNNNTLWSSLEEPDIMNTKEFEDLFSKAIVQPKKKPLSDTYEKKNKAKKIIKLLDGKRSQTVGILISSLHLEMKDIQQAVLTVDHSVVDLETIEALYENRAQPDELEKIKKHYETSKEDEVKLLDKPELFLYELSQIPDFARRAHCIIFQSVFVDSISSVHRKVEIISAVCKTFLENDSVKDVIGLILAFGNYMNGGNRTRGQADGFGLDILPKLKDVKSRDNRMSLVDYVVSYYLRNMDENAGTEKSVFPLPEPQDLFHAAQVKFEDLAKDLRKLKKELTACVKEVEQVCENSSEEHLQPFKDKMETFVSTGEDFSCFSRSFQEMVTYFGLKPKSGEKEVSPNYVFMLWYEFCNDFKSTWNRENKSISKERLKEAQQTVQKITSEKKVETKKTNANSLVRNTQRDALFATYIYLNQLKILGFFF</sequence>
<evidence type="ECO:0000256" key="3">
    <source>
        <dbReference type="ARBA" id="ARBA00023054"/>
    </source>
</evidence>
<dbReference type="PANTHER" id="PTHR45920">
    <property type="entry name" value="FORMIN HOMOLOGY 2 DOMAIN CONTAINING, ISOFORM I"/>
    <property type="match status" value="1"/>
</dbReference>
<evidence type="ECO:0000256" key="1">
    <source>
        <dbReference type="ARBA" id="ARBA00004123"/>
    </source>
</evidence>
<feature type="region of interest" description="Disordered" evidence="6">
    <location>
        <begin position="476"/>
        <end position="530"/>
    </location>
</feature>
<evidence type="ECO:0000256" key="5">
    <source>
        <dbReference type="SAM" id="Coils"/>
    </source>
</evidence>
<evidence type="ECO:0000313" key="9">
    <source>
        <dbReference type="Proteomes" id="UP000472270"/>
    </source>
</evidence>
<feature type="compositionally biased region" description="Basic and acidic residues" evidence="6">
    <location>
        <begin position="43"/>
        <end position="67"/>
    </location>
</feature>
<dbReference type="GO" id="GO:0045010">
    <property type="term" value="P:actin nucleation"/>
    <property type="evidence" value="ECO:0007669"/>
    <property type="project" value="InterPro"/>
</dbReference>
<dbReference type="InterPro" id="IPR000477">
    <property type="entry name" value="RT_dom"/>
</dbReference>
<dbReference type="Ensembl" id="ENSSRHT00000023825.1">
    <property type="protein sequence ID" value="ENSSRHP00000023121.1"/>
    <property type="gene ID" value="ENSSRHG00000012225.1"/>
</dbReference>
<dbReference type="InterPro" id="IPR001265">
    <property type="entry name" value="Formin_Cappuccino_subfam"/>
</dbReference>
<dbReference type="Pfam" id="PF02181">
    <property type="entry name" value="FH2"/>
    <property type="match status" value="1"/>
</dbReference>
<keyword evidence="9" id="KW-1185">Reference proteome</keyword>
<dbReference type="PANTHER" id="PTHR45920:SF7">
    <property type="entry name" value="FORMIN-G"/>
    <property type="match status" value="1"/>
</dbReference>
<dbReference type="InterPro" id="IPR042201">
    <property type="entry name" value="FH2_Formin_sf"/>
</dbReference>
<dbReference type="InterPro" id="IPR015425">
    <property type="entry name" value="FH2_Formin"/>
</dbReference>
<feature type="domain" description="FH2" evidence="7">
    <location>
        <begin position="537"/>
        <end position="942"/>
    </location>
</feature>
<evidence type="ECO:0000256" key="4">
    <source>
        <dbReference type="ARBA" id="ARBA00023242"/>
    </source>
</evidence>
<name>A0A673H8R0_9TELE</name>
<feature type="compositionally biased region" description="Polar residues" evidence="6">
    <location>
        <begin position="224"/>
        <end position="234"/>
    </location>
</feature>
<dbReference type="AlphaFoldDB" id="A0A673H8R0"/>
<dbReference type="PRINTS" id="PR00828">
    <property type="entry name" value="FORMIN"/>
</dbReference>
<evidence type="ECO:0000256" key="6">
    <source>
        <dbReference type="SAM" id="MobiDB-lite"/>
    </source>
</evidence>
<feature type="compositionally biased region" description="Pro residues" evidence="6">
    <location>
        <begin position="510"/>
        <end position="528"/>
    </location>
</feature>
<evidence type="ECO:0000313" key="8">
    <source>
        <dbReference type="Ensembl" id="ENSSRHP00000023121.1"/>
    </source>
</evidence>
<dbReference type="GO" id="GO:0005737">
    <property type="term" value="C:cytoplasm"/>
    <property type="evidence" value="ECO:0007669"/>
    <property type="project" value="TreeGrafter"/>
</dbReference>
<protein>
    <submittedName>
        <fullName evidence="8">Formin-1-like</fullName>
    </submittedName>
</protein>
<feature type="region of interest" description="Disordered" evidence="6">
    <location>
        <begin position="330"/>
        <end position="360"/>
    </location>
</feature>
<feature type="coiled-coil region" evidence="5">
    <location>
        <begin position="379"/>
        <end position="409"/>
    </location>
</feature>
<dbReference type="Proteomes" id="UP000472270">
    <property type="component" value="Unassembled WGS sequence"/>
</dbReference>